<dbReference type="PANTHER" id="PTHR12338:SF5">
    <property type="entry name" value="ANTIGEN 43-RELATED"/>
    <property type="match status" value="1"/>
</dbReference>
<dbReference type="InterPro" id="IPR012334">
    <property type="entry name" value="Pectin_lyas_fold"/>
</dbReference>
<dbReference type="NCBIfam" id="TIGR01901">
    <property type="entry name" value="adhes_NPXG"/>
    <property type="match status" value="1"/>
</dbReference>
<evidence type="ECO:0000256" key="1">
    <source>
        <dbReference type="ARBA" id="ARBA00004613"/>
    </source>
</evidence>
<dbReference type="Pfam" id="PF13018">
    <property type="entry name" value="ESPR"/>
    <property type="match status" value="1"/>
</dbReference>
<dbReference type="InterPro" id="IPR008638">
    <property type="entry name" value="FhaB/CdiA-like_TPS"/>
</dbReference>
<proteinExistence type="predicted"/>
<organism evidence="5 6">
    <name type="scientific">Haemophilus influenzae F3047</name>
    <dbReference type="NCBI Taxonomy" id="935897"/>
    <lineage>
        <taxon>Bacteria</taxon>
        <taxon>Pseudomonadati</taxon>
        <taxon>Pseudomonadota</taxon>
        <taxon>Gammaproteobacteria</taxon>
        <taxon>Pasteurellales</taxon>
        <taxon>Pasteurellaceae</taxon>
        <taxon>Haemophilus</taxon>
    </lineage>
</organism>
<evidence type="ECO:0000256" key="3">
    <source>
        <dbReference type="ARBA" id="ARBA00022729"/>
    </source>
</evidence>
<dbReference type="Gene3D" id="2.160.20.10">
    <property type="entry name" value="Single-stranded right-handed beta-helix, Pectin lyase-like"/>
    <property type="match status" value="1"/>
</dbReference>
<dbReference type="SMART" id="SM00912">
    <property type="entry name" value="Haemagg_act"/>
    <property type="match status" value="1"/>
</dbReference>
<comment type="subcellular location">
    <subcellularLocation>
        <location evidence="1">Secreted</location>
    </subcellularLocation>
</comment>
<evidence type="ECO:0000313" key="5">
    <source>
        <dbReference type="EMBL" id="CBY87178.1"/>
    </source>
</evidence>
<keyword evidence="3" id="KW-0732">Signal</keyword>
<dbReference type="RefSeq" id="WP_013527702.1">
    <property type="nucleotide sequence ID" value="NC_014922.1"/>
</dbReference>
<dbReference type="PANTHER" id="PTHR12338">
    <property type="entry name" value="AUTOTRANSPORTER"/>
    <property type="match status" value="1"/>
</dbReference>
<dbReference type="EMBL" id="FQ670204">
    <property type="protein sequence ID" value="CBY87178.1"/>
    <property type="molecule type" value="Genomic_DNA"/>
</dbReference>
<reference evidence="5 6" key="1">
    <citation type="journal article" date="2012" name="Emerg. Infect. Dis.">
        <title>Lineage-specific Virulence Determinants of Haemophilus influenzae Biogroup aegyptius.</title>
        <authorList>
            <person name="Strouts F.R."/>
            <person name="Power P."/>
            <person name="Croucher N.J."/>
            <person name="Corton N."/>
            <person name="van Tonder A."/>
            <person name="Quail M.A."/>
            <person name="Langford P.R."/>
            <person name="Hudson M.J."/>
            <person name="Parkhill J."/>
            <person name="Kroll J.S."/>
            <person name="Bentley S.D."/>
        </authorList>
    </citation>
    <scope>NUCLEOTIDE SEQUENCE [LARGE SCALE GENOMIC DNA]</scope>
    <source>
        <strain evidence="5 6">F3047</strain>
    </source>
</reference>
<dbReference type="InterPro" id="IPR011050">
    <property type="entry name" value="Pectin_lyase_fold/virulence"/>
</dbReference>
<evidence type="ECO:0000259" key="4">
    <source>
        <dbReference type="SMART" id="SM00912"/>
    </source>
</evidence>
<dbReference type="InterPro" id="IPR024973">
    <property type="entry name" value="ESPR"/>
</dbReference>
<dbReference type="GO" id="GO:0005576">
    <property type="term" value="C:extracellular region"/>
    <property type="evidence" value="ECO:0007669"/>
    <property type="project" value="UniProtKB-SubCell"/>
</dbReference>
<keyword evidence="2" id="KW-0964">Secreted</keyword>
<name>A0AAV2U5E1_HAEIF</name>
<dbReference type="AlphaFoldDB" id="A0AAV2U5E1"/>
<evidence type="ECO:0000256" key="2">
    <source>
        <dbReference type="ARBA" id="ARBA00022525"/>
    </source>
</evidence>
<dbReference type="InterPro" id="IPR050909">
    <property type="entry name" value="Bact_Autotransporter_VF"/>
</dbReference>
<accession>A0AAV2U5E1</accession>
<dbReference type="SUPFAM" id="SSF51126">
    <property type="entry name" value="Pectin lyase-like"/>
    <property type="match status" value="1"/>
</dbReference>
<evidence type="ECO:0000313" key="6">
    <source>
        <dbReference type="Proteomes" id="UP000006797"/>
    </source>
</evidence>
<protein>
    <submittedName>
        <fullName evidence="5">HMW2A, high molecular weight adhesin 2</fullName>
    </submittedName>
</protein>
<feature type="domain" description="Filamentous haemagglutinin FhaB/tRNA nuclease CdiA-like TPS" evidence="4">
    <location>
        <begin position="80"/>
        <end position="190"/>
    </location>
</feature>
<sequence>MNKIYRLKFSKRLNQLVAVSEITAGHDRHSGCQNAVDTTSSFQMTKWLKLKPLASLISLLSFGFATQTAMANGLQGMEVANGLQGMKVVSGSASMSINGKNITITNSPDAIINWKQFNINQDELVRFVQKNSNSAVFNRVTSDQISQLKGALNSNGHVFLINPNGIVMGKDAVINAAAFTASTLNILDEDLKARNFNFEQAKDKAMAQIVNNGLISVSKNGSVNLIGGRVENNGVIKVEDGNILLLAGQKVTISDMTNPTITYSVVAPKNEAVNLGTIFAKNGKIQVHAGSLVNKGTLDANSVRQDKSGEIILSAKEGEANIDGTVTLNNANFKAGSLTITGKQVVLNSGAKVELTGKEGGTVYIGGDERGQGKIQLAEKTEIKQGASVNVSGSEKGGRAIVWGDRAQVDGEIIANGKDKSKNKENGGFVETSGHYLGIGETAKVEAKDWLLDPYNVYIMAAGSKAEVNTTKVTSPTTIIQAAGDDAVIYNTTITSALNSGTNVTITTANSSGKQDGNLIVKADIIKTGKQDATLTLIANATFTQEQGTKIKSTNGKLNVNITSGHGLVLKGEIDTNEGNLNINAYSSSLKNGRAMKLAAPNFSINNAVLKGKGKITITGSANYLHNLADSKQAYNKLMINNAEFKGYGEEGLTLQYNAINRDWYDGKYEFFSSWEGNITTSGKVVFQRGVADPKNSNVSISTHNWSANLTVNNGSFEFFDRESKFGYNNAYDKYHNYKLVNINQDVKFETVEEGSSATFKLKPYLGNGKGQIGQPLALSVSANITAKGKGRVTFDASANGYSVAGIYFDQRADQKHTIIKTENTTTLEFKGSSSSRYGLAIKNPLVLDAAEGSHIILNGYRGGGRGAVDVSADVTIKGEGKTSIKSTSGDVEVNNNISSDSSTVNITSAKNIKIKENVEVKGKSVNLEAAEHLTLENQAKVTATMGDAILSGKNITNSGTVGAEGKGNVDVNAKENFTNQSTGNLNAKGKVTVNAEGNVDNEGVIDGEQATLVTAGQNIMNRKGAKIISKEGEVDVITNGTVDNNGLIQGKTRTTIVEAERQSKDSLILDLIDILGDMERTVRSNLSTAENEQYPSSSAKSLMFYDKGRGVNKAASIISHGSVCSVVLPAGKNIADGRLLTSCLAENEKSKAQYHKQSEKVGD</sequence>
<gene>
    <name evidence="5" type="primary">hmw2A</name>
    <name evidence="5" type="ORF">HICON_16720</name>
</gene>
<dbReference type="Proteomes" id="UP000006797">
    <property type="component" value="Chromosome"/>
</dbReference>
<dbReference type="Pfam" id="PF05860">
    <property type="entry name" value="TPS"/>
    <property type="match status" value="1"/>
</dbReference>
<dbReference type="KEGG" id="hil:HICON_16720"/>